<evidence type="ECO:0000256" key="1">
    <source>
        <dbReference type="SAM" id="MobiDB-lite"/>
    </source>
</evidence>
<evidence type="ECO:0000313" key="3">
    <source>
        <dbReference type="Proteomes" id="UP000709295"/>
    </source>
</evidence>
<keyword evidence="3" id="KW-1185">Reference proteome</keyword>
<gene>
    <name evidence="2" type="ORF">JG688_00018327</name>
</gene>
<dbReference type="AlphaFoldDB" id="A0A8J5IFP2"/>
<dbReference type="Proteomes" id="UP000709295">
    <property type="component" value="Unassembled WGS sequence"/>
</dbReference>
<feature type="region of interest" description="Disordered" evidence="1">
    <location>
        <begin position="33"/>
        <end position="53"/>
    </location>
</feature>
<comment type="caution">
    <text evidence="2">The sequence shown here is derived from an EMBL/GenBank/DDBJ whole genome shotgun (WGS) entry which is preliminary data.</text>
</comment>
<reference evidence="2" key="1">
    <citation type="submission" date="2021-01" db="EMBL/GenBank/DDBJ databases">
        <title>Phytophthora aleatoria, a newly-described species from Pinus radiata is distinct from Phytophthora cactorum isolates based on comparative genomics.</title>
        <authorList>
            <person name="Mcdougal R."/>
            <person name="Panda P."/>
            <person name="Williams N."/>
            <person name="Studholme D.J."/>
        </authorList>
    </citation>
    <scope>NUCLEOTIDE SEQUENCE</scope>
    <source>
        <strain evidence="2">NZFS 4037</strain>
    </source>
</reference>
<feature type="non-terminal residue" evidence="2">
    <location>
        <position position="53"/>
    </location>
</feature>
<organism evidence="2 3">
    <name type="scientific">Phytophthora aleatoria</name>
    <dbReference type="NCBI Taxonomy" id="2496075"/>
    <lineage>
        <taxon>Eukaryota</taxon>
        <taxon>Sar</taxon>
        <taxon>Stramenopiles</taxon>
        <taxon>Oomycota</taxon>
        <taxon>Peronosporomycetes</taxon>
        <taxon>Peronosporales</taxon>
        <taxon>Peronosporaceae</taxon>
        <taxon>Phytophthora</taxon>
    </lineage>
</organism>
<protein>
    <submittedName>
        <fullName evidence="2">Uncharacterized protein</fullName>
    </submittedName>
</protein>
<proteinExistence type="predicted"/>
<accession>A0A8J5IFP2</accession>
<evidence type="ECO:0000313" key="2">
    <source>
        <dbReference type="EMBL" id="KAG6942076.1"/>
    </source>
</evidence>
<feature type="non-terminal residue" evidence="2">
    <location>
        <position position="1"/>
    </location>
</feature>
<sequence length="53" mass="5988">LRFTGTTGLNKYKCSLYYGRTRFGRVSRIDATSRRLPKAPAAPVQGLLDQEEK</sequence>
<dbReference type="EMBL" id="JAENGY010003277">
    <property type="protein sequence ID" value="KAG6942076.1"/>
    <property type="molecule type" value="Genomic_DNA"/>
</dbReference>
<name>A0A8J5IFP2_9STRA</name>